<name>A0A168IJD2_MUCCL</name>
<dbReference type="AlphaFoldDB" id="A0A168IJD2"/>
<comment type="similarity">
    <text evidence="2">Belongs to the ERF4 family.</text>
</comment>
<feature type="domain" description="Golgin subfamily A member 7/ERF4" evidence="8">
    <location>
        <begin position="104"/>
        <end position="217"/>
    </location>
</feature>
<evidence type="ECO:0000313" key="10">
    <source>
        <dbReference type="Proteomes" id="UP000077051"/>
    </source>
</evidence>
<dbReference type="InterPro" id="IPR019383">
    <property type="entry name" value="Golgin_A_7/ERF4"/>
</dbReference>
<proteinExistence type="inferred from homology"/>
<keyword evidence="6" id="KW-0472">Membrane</keyword>
<evidence type="ECO:0000259" key="8">
    <source>
        <dbReference type="Pfam" id="PF10256"/>
    </source>
</evidence>
<evidence type="ECO:0000256" key="7">
    <source>
        <dbReference type="SAM" id="MobiDB-lite"/>
    </source>
</evidence>
<dbReference type="GO" id="GO:0031211">
    <property type="term" value="C:endoplasmic reticulum palmitoyltransferase complex"/>
    <property type="evidence" value="ECO:0007669"/>
    <property type="project" value="TreeGrafter"/>
</dbReference>
<dbReference type="EMBL" id="AMYB01000007">
    <property type="protein sequence ID" value="OAD00021.1"/>
    <property type="molecule type" value="Genomic_DNA"/>
</dbReference>
<feature type="region of interest" description="Disordered" evidence="7">
    <location>
        <begin position="1"/>
        <end position="23"/>
    </location>
</feature>
<comment type="subunit">
    <text evidence="3">Interacts with ERF2.</text>
</comment>
<dbReference type="PANTHER" id="PTHR13254">
    <property type="entry name" value="GOLGI AUTOANTIGEN, GOLGIN SUBFAMILY A, 7"/>
    <property type="match status" value="1"/>
</dbReference>
<keyword evidence="10" id="KW-1185">Reference proteome</keyword>
<keyword evidence="5" id="KW-0256">Endoplasmic reticulum</keyword>
<comment type="caution">
    <text evidence="9">The sequence shown here is derived from an EMBL/GenBank/DDBJ whole genome shotgun (WGS) entry which is preliminary data.</text>
</comment>
<evidence type="ECO:0000256" key="3">
    <source>
        <dbReference type="ARBA" id="ARBA00011396"/>
    </source>
</evidence>
<dbReference type="VEuPathDB" id="FungiDB:MUCCIDRAFT_113469"/>
<dbReference type="InterPro" id="IPR051371">
    <property type="entry name" value="Ras_palmitoyltransferase"/>
</dbReference>
<evidence type="ECO:0000256" key="1">
    <source>
        <dbReference type="ARBA" id="ARBA00004406"/>
    </source>
</evidence>
<dbReference type="OrthoDB" id="2190159at2759"/>
<dbReference type="STRING" id="747725.A0A168IJD2"/>
<reference evidence="9 10" key="1">
    <citation type="submission" date="2015-06" db="EMBL/GenBank/DDBJ databases">
        <title>Expansion of signal transduction pathways in fungi by whole-genome duplication.</title>
        <authorList>
            <consortium name="DOE Joint Genome Institute"/>
            <person name="Corrochano L.M."/>
            <person name="Kuo A."/>
            <person name="Marcet-Houben M."/>
            <person name="Polaino S."/>
            <person name="Salamov A."/>
            <person name="Villalobos J.M."/>
            <person name="Alvarez M.I."/>
            <person name="Avalos J."/>
            <person name="Benito E.P."/>
            <person name="Benoit I."/>
            <person name="Burger G."/>
            <person name="Camino L.P."/>
            <person name="Canovas D."/>
            <person name="Cerda-Olmedo E."/>
            <person name="Cheng J.-F."/>
            <person name="Dominguez A."/>
            <person name="Elias M."/>
            <person name="Eslava A.P."/>
            <person name="Glaser F."/>
            <person name="Grimwood J."/>
            <person name="Gutierrez G."/>
            <person name="Heitman J."/>
            <person name="Henrissat B."/>
            <person name="Iturriaga E.A."/>
            <person name="Lang B.F."/>
            <person name="Lavin J.L."/>
            <person name="Lee S."/>
            <person name="Li W."/>
            <person name="Lindquist E."/>
            <person name="Lopez-Garcia S."/>
            <person name="Luque E.M."/>
            <person name="Marcos A.T."/>
            <person name="Martin J."/>
            <person name="Mccluskey K."/>
            <person name="Medina H.R."/>
            <person name="Miralles-Duran A."/>
            <person name="Miyazaki A."/>
            <person name="Munoz-Torres E."/>
            <person name="Oguiza J.A."/>
            <person name="Ohm R."/>
            <person name="Olmedo M."/>
            <person name="Orejas M."/>
            <person name="Ortiz-Castellanos L."/>
            <person name="Pisabarro A.G."/>
            <person name="Rodriguez-Romero J."/>
            <person name="Ruiz-Herrera J."/>
            <person name="Ruiz-Vazquez R."/>
            <person name="Sanz C."/>
            <person name="Schackwitz W."/>
            <person name="Schmutz J."/>
            <person name="Shahriari M."/>
            <person name="Shelest E."/>
            <person name="Silva-Franco F."/>
            <person name="Soanes D."/>
            <person name="Syed K."/>
            <person name="Tagua V.G."/>
            <person name="Talbot N.J."/>
            <person name="Thon M."/>
            <person name="De Vries R.P."/>
            <person name="Wiebenga A."/>
            <person name="Yadav J.S."/>
            <person name="Braun E.L."/>
            <person name="Baker S."/>
            <person name="Garre V."/>
            <person name="Horwitz B."/>
            <person name="Torres-Martinez S."/>
            <person name="Idnurm A."/>
            <person name="Herrera-Estrella A."/>
            <person name="Gabaldon T."/>
            <person name="Grigoriev I.V."/>
        </authorList>
    </citation>
    <scope>NUCLEOTIDE SEQUENCE [LARGE SCALE GENOMIC DNA]</scope>
    <source>
        <strain evidence="9 10">CBS 277.49</strain>
    </source>
</reference>
<evidence type="ECO:0000256" key="4">
    <source>
        <dbReference type="ARBA" id="ARBA00018463"/>
    </source>
</evidence>
<evidence type="ECO:0000256" key="5">
    <source>
        <dbReference type="ARBA" id="ARBA00022824"/>
    </source>
</evidence>
<dbReference type="Proteomes" id="UP000077051">
    <property type="component" value="Unassembled WGS sequence"/>
</dbReference>
<gene>
    <name evidence="9" type="ORF">MUCCIDRAFT_113469</name>
</gene>
<comment type="subcellular location">
    <subcellularLocation>
        <location evidence="1">Endoplasmic reticulum membrane</location>
        <topology evidence="1">Peripheral membrane protein</topology>
    </subcellularLocation>
</comment>
<protein>
    <recommendedName>
        <fullName evidence="4">Ras modification protein ERF4</fullName>
    </recommendedName>
</protein>
<accession>A0A168IJD2</accession>
<evidence type="ECO:0000313" key="9">
    <source>
        <dbReference type="EMBL" id="OAD00021.1"/>
    </source>
</evidence>
<organism evidence="9 10">
    <name type="scientific">Mucor lusitanicus CBS 277.49</name>
    <dbReference type="NCBI Taxonomy" id="747725"/>
    <lineage>
        <taxon>Eukaryota</taxon>
        <taxon>Fungi</taxon>
        <taxon>Fungi incertae sedis</taxon>
        <taxon>Mucoromycota</taxon>
        <taxon>Mucoromycotina</taxon>
        <taxon>Mucoromycetes</taxon>
        <taxon>Mucorales</taxon>
        <taxon>Mucorineae</taxon>
        <taxon>Mucoraceae</taxon>
        <taxon>Mucor</taxon>
    </lineage>
</organism>
<dbReference type="GO" id="GO:0005789">
    <property type="term" value="C:endoplasmic reticulum membrane"/>
    <property type="evidence" value="ECO:0007669"/>
    <property type="project" value="UniProtKB-SubCell"/>
</dbReference>
<dbReference type="GO" id="GO:0006612">
    <property type="term" value="P:protein targeting to membrane"/>
    <property type="evidence" value="ECO:0007669"/>
    <property type="project" value="TreeGrafter"/>
</dbReference>
<dbReference type="PANTHER" id="PTHR13254:SF0">
    <property type="entry name" value="GOLGIN SUBFAMILY A MEMBER 7_ERF4 DOMAIN-CONTAINING PROTEIN"/>
    <property type="match status" value="1"/>
</dbReference>
<sequence length="222" mass="25236">MFAPAGEPTIPKAAHQKSRDSPSIISEQQSYKHIDTTALINNNSCSSLDEVLEVASTRVSSTIIAGSLTVKNQTEAHQQSSNKNAMLKAHEIISIQNRVPVKSIRVERDYSLGDGITRFSTQYPVELEGKITTEQFLHTINEINIIMDYADRLSWRIVLENIIETLTIYLWPILFSTHYQRVVKRLLAFIESENSTIYYPHSLSISNPVKSAFLFIEINFYE</sequence>
<dbReference type="Pfam" id="PF10256">
    <property type="entry name" value="Erf4"/>
    <property type="match status" value="1"/>
</dbReference>
<evidence type="ECO:0000256" key="6">
    <source>
        <dbReference type="ARBA" id="ARBA00023136"/>
    </source>
</evidence>
<evidence type="ECO:0000256" key="2">
    <source>
        <dbReference type="ARBA" id="ARBA00007732"/>
    </source>
</evidence>